<reference evidence="3" key="1">
    <citation type="submission" date="2016-10" db="EMBL/GenBank/DDBJ databases">
        <authorList>
            <person name="Varghese N."/>
            <person name="Submissions S."/>
        </authorList>
    </citation>
    <scope>NUCLEOTIDE SEQUENCE [LARGE SCALE GENOMIC DNA]</scope>
    <source>
        <strain evidence="3">DSM 23313</strain>
    </source>
</reference>
<proteinExistence type="predicted"/>
<keyword evidence="1" id="KW-0732">Signal</keyword>
<dbReference type="RefSeq" id="WP_090409784.1">
    <property type="nucleotide sequence ID" value="NZ_JAYMMH010000007.1"/>
</dbReference>
<sequence length="201" mass="22459">MKNTFLFLATLALITSCSSSDDNSPLDPISSQPYNPLTSLTELEDGKYQYVGNDIGNGKVGIVNPTSGTCKENDLLVVYKTDQKLDSITYANYKTVIGKKNEIKCEKIGGEYDRVLRNNRLNATGVLSTQMTEDAKIPLTEEEKKENPGKEFKIERNLIYKGTVEIGKQGGYLRIEDHLSGYKPGSQIKGKPYLYFKKINE</sequence>
<evidence type="ECO:0000313" key="2">
    <source>
        <dbReference type="EMBL" id="SDH85512.1"/>
    </source>
</evidence>
<dbReference type="AlphaFoldDB" id="A0A1G8FTQ8"/>
<accession>A0A1G8FTQ8</accession>
<name>A0A1G8FTQ8_9FLAO</name>
<evidence type="ECO:0000256" key="1">
    <source>
        <dbReference type="SAM" id="SignalP"/>
    </source>
</evidence>
<dbReference type="EMBL" id="FNDQ01000019">
    <property type="protein sequence ID" value="SDH85512.1"/>
    <property type="molecule type" value="Genomic_DNA"/>
</dbReference>
<evidence type="ECO:0008006" key="4">
    <source>
        <dbReference type="Google" id="ProtNLM"/>
    </source>
</evidence>
<feature type="signal peptide" evidence="1">
    <location>
        <begin position="1"/>
        <end position="20"/>
    </location>
</feature>
<organism evidence="2 3">
    <name type="scientific">Myroides phaeus</name>
    <dbReference type="NCBI Taxonomy" id="702745"/>
    <lineage>
        <taxon>Bacteria</taxon>
        <taxon>Pseudomonadati</taxon>
        <taxon>Bacteroidota</taxon>
        <taxon>Flavobacteriia</taxon>
        <taxon>Flavobacteriales</taxon>
        <taxon>Flavobacteriaceae</taxon>
        <taxon>Myroides</taxon>
    </lineage>
</organism>
<dbReference type="PROSITE" id="PS51257">
    <property type="entry name" value="PROKAR_LIPOPROTEIN"/>
    <property type="match status" value="1"/>
</dbReference>
<dbReference type="STRING" id="702745.SAMN05421818_11923"/>
<protein>
    <recommendedName>
        <fullName evidence="4">Lipoprotein</fullName>
    </recommendedName>
</protein>
<dbReference type="Proteomes" id="UP000243588">
    <property type="component" value="Unassembled WGS sequence"/>
</dbReference>
<gene>
    <name evidence="2" type="ORF">SAMN05421818_11923</name>
</gene>
<evidence type="ECO:0000313" key="3">
    <source>
        <dbReference type="Proteomes" id="UP000243588"/>
    </source>
</evidence>
<keyword evidence="3" id="KW-1185">Reference proteome</keyword>
<feature type="chain" id="PRO_5017308979" description="Lipoprotein" evidence="1">
    <location>
        <begin position="21"/>
        <end position="201"/>
    </location>
</feature>